<keyword evidence="2 4" id="KW-0813">Transport</keyword>
<dbReference type="AlphaFoldDB" id="A0A174GCB8"/>
<dbReference type="STRING" id="47678.ERS852494_00295"/>
<proteinExistence type="inferred from homology"/>
<dbReference type="EMBL" id="CZAI01000001">
    <property type="protein sequence ID" value="CUO60162.1"/>
    <property type="molecule type" value="Genomic_DNA"/>
</dbReference>
<dbReference type="CDD" id="cd01018">
    <property type="entry name" value="ZntC"/>
    <property type="match status" value="1"/>
</dbReference>
<dbReference type="InterPro" id="IPR006129">
    <property type="entry name" value="AdhesinB"/>
</dbReference>
<protein>
    <submittedName>
        <fullName evidence="6">ABC-type metal ion transport system, periplasmic component/surface adhesin</fullName>
    </submittedName>
    <submittedName>
        <fullName evidence="8">Zinc ABC transporter substrate-binding protein</fullName>
    </submittedName>
    <submittedName>
        <fullName evidence="9">ZntC domain-containing protein</fullName>
    </submittedName>
</protein>
<evidence type="ECO:0000313" key="13">
    <source>
        <dbReference type="Proteomes" id="UP000284431"/>
    </source>
</evidence>
<dbReference type="GO" id="GO:0030001">
    <property type="term" value="P:metal ion transport"/>
    <property type="evidence" value="ECO:0007669"/>
    <property type="project" value="InterPro"/>
</dbReference>
<dbReference type="Pfam" id="PF01297">
    <property type="entry name" value="ZnuA"/>
    <property type="match status" value="1"/>
</dbReference>
<dbReference type="PANTHER" id="PTHR42953">
    <property type="entry name" value="HIGH-AFFINITY ZINC UPTAKE SYSTEM PROTEIN ZNUA-RELATED"/>
    <property type="match status" value="1"/>
</dbReference>
<evidence type="ECO:0000313" key="8">
    <source>
        <dbReference type="EMBL" id="MDO6357906.1"/>
    </source>
</evidence>
<feature type="signal peptide" evidence="5">
    <location>
        <begin position="1"/>
        <end position="21"/>
    </location>
</feature>
<dbReference type="PRINTS" id="PR00690">
    <property type="entry name" value="ADHESNFAMILY"/>
</dbReference>
<evidence type="ECO:0000256" key="1">
    <source>
        <dbReference type="ARBA" id="ARBA00011028"/>
    </source>
</evidence>
<dbReference type="PANTHER" id="PTHR42953:SF3">
    <property type="entry name" value="HIGH-AFFINITY ZINC UPTAKE SYSTEM PROTEIN ZNUA"/>
    <property type="match status" value="1"/>
</dbReference>
<evidence type="ECO:0000313" key="7">
    <source>
        <dbReference type="EMBL" id="CUP89983.1"/>
    </source>
</evidence>
<dbReference type="InterPro" id="IPR006127">
    <property type="entry name" value="ZnuA-like"/>
</dbReference>
<organism evidence="6 11">
    <name type="scientific">Bacteroides caccae</name>
    <dbReference type="NCBI Taxonomy" id="47678"/>
    <lineage>
        <taxon>Bacteria</taxon>
        <taxon>Pseudomonadati</taxon>
        <taxon>Bacteroidota</taxon>
        <taxon>Bacteroidia</taxon>
        <taxon>Bacteroidales</taxon>
        <taxon>Bacteroidaceae</taxon>
        <taxon>Bacteroides</taxon>
    </lineage>
</organism>
<dbReference type="Proteomes" id="UP001060260">
    <property type="component" value="Chromosome"/>
</dbReference>
<dbReference type="Gene3D" id="3.40.50.1980">
    <property type="entry name" value="Nitrogenase molybdenum iron protein domain"/>
    <property type="match status" value="2"/>
</dbReference>
<dbReference type="EMBL" id="CZBL01000004">
    <property type="protein sequence ID" value="CUP89983.1"/>
    <property type="molecule type" value="Genomic_DNA"/>
</dbReference>
<dbReference type="RefSeq" id="WP_055169826.1">
    <property type="nucleotide sequence ID" value="NZ_CAXSJX010000015.1"/>
</dbReference>
<evidence type="ECO:0000313" key="12">
    <source>
        <dbReference type="Proteomes" id="UP000095725"/>
    </source>
</evidence>
<comment type="similarity">
    <text evidence="1 4">Belongs to the bacterial solute-binding protein 9 family.</text>
</comment>
<evidence type="ECO:0000313" key="10">
    <source>
        <dbReference type="EMBL" id="UVQ97557.1"/>
    </source>
</evidence>
<evidence type="ECO:0000313" key="9">
    <source>
        <dbReference type="EMBL" id="RGY23200.1"/>
    </source>
</evidence>
<dbReference type="GO" id="GO:0046872">
    <property type="term" value="F:metal ion binding"/>
    <property type="evidence" value="ECO:0007669"/>
    <property type="project" value="InterPro"/>
</dbReference>
<dbReference type="Proteomes" id="UP000095725">
    <property type="component" value="Unassembled WGS sequence"/>
</dbReference>
<accession>A0A174GCB8</accession>
<dbReference type="EMBL" id="QSCS01000032">
    <property type="protein sequence ID" value="RGY23200.1"/>
    <property type="molecule type" value="Genomic_DNA"/>
</dbReference>
<dbReference type="PROSITE" id="PS51257">
    <property type="entry name" value="PROKAR_LIPOPROTEIN"/>
    <property type="match status" value="1"/>
</dbReference>
<dbReference type="EMBL" id="JAUONL010000006">
    <property type="protein sequence ID" value="MDO6357906.1"/>
    <property type="molecule type" value="Genomic_DNA"/>
</dbReference>
<dbReference type="Proteomes" id="UP001170023">
    <property type="component" value="Unassembled WGS sequence"/>
</dbReference>
<reference evidence="9 13" key="2">
    <citation type="submission" date="2018-08" db="EMBL/GenBank/DDBJ databases">
        <title>A genome reference for cultivated species of the human gut microbiota.</title>
        <authorList>
            <person name="Zou Y."/>
            <person name="Xue W."/>
            <person name="Luo G."/>
        </authorList>
    </citation>
    <scope>NUCLEOTIDE SEQUENCE [LARGE SCALE GENOMIC DNA]</scope>
    <source>
        <strain evidence="9 13">OF02-6LB</strain>
    </source>
</reference>
<dbReference type="Proteomes" id="UP000095657">
    <property type="component" value="Unassembled WGS sequence"/>
</dbReference>
<sequence>MKKQLIDMKTLLIIGSCLLLAACTGRTSQSGTEEKPVITVTLEPQRYFTEAIAGDKFTVVSMVPKGSSPETYDPVPQQLVSLGDSKAYFRIGYIGFEQAWMDRLMNNAPHIQVFDTSKGIDLILNDNEHGNGYHDHEGHNHPGHSHAVEPHIWNSTANALILAGNTYKALCTLDKANELYYRNRYDSLYQRIQQTDSLIRQQLSAPDAAKSFMIYHPALSYFARDYGLHQISIEEGGKEPSPAHLKELIDLCKAEDVRVIFVQPEFDKRNAETIAQQTGTKVVPINPLSYDWETEMLNVAKALAPAETKEQTVRQ</sequence>
<dbReference type="GO" id="GO:0007155">
    <property type="term" value="P:cell adhesion"/>
    <property type="evidence" value="ECO:0007669"/>
    <property type="project" value="InterPro"/>
</dbReference>
<dbReference type="InterPro" id="IPR050492">
    <property type="entry name" value="Bact_metal-bind_prot9"/>
</dbReference>
<dbReference type="SUPFAM" id="SSF53807">
    <property type="entry name" value="Helical backbone' metal receptor"/>
    <property type="match status" value="1"/>
</dbReference>
<evidence type="ECO:0000256" key="5">
    <source>
        <dbReference type="SAM" id="SignalP"/>
    </source>
</evidence>
<reference evidence="11 12" key="1">
    <citation type="submission" date="2015-09" db="EMBL/GenBank/DDBJ databases">
        <authorList>
            <consortium name="Pathogen Informatics"/>
        </authorList>
    </citation>
    <scope>NUCLEOTIDE SEQUENCE [LARGE SCALE GENOMIC DNA]</scope>
    <source>
        <strain evidence="6 11">2789STDY5834880</strain>
        <strain evidence="7 12">2789STDY5834946</strain>
    </source>
</reference>
<evidence type="ECO:0000313" key="6">
    <source>
        <dbReference type="EMBL" id="CUO60162.1"/>
    </source>
</evidence>
<evidence type="ECO:0000256" key="4">
    <source>
        <dbReference type="RuleBase" id="RU003512"/>
    </source>
</evidence>
<reference evidence="10" key="3">
    <citation type="submission" date="2022-08" db="EMBL/GenBank/DDBJ databases">
        <title>Genome Sequencing of Bacteroides fragilis Group Isolates with Nanopore Technology.</title>
        <authorList>
            <person name="Tisza M.J."/>
            <person name="Smith D."/>
            <person name="Dekker J.P."/>
        </authorList>
    </citation>
    <scope>NUCLEOTIDE SEQUENCE</scope>
    <source>
        <strain evidence="10">BFG-474</strain>
    </source>
</reference>
<gene>
    <name evidence="6" type="primary">mtsA</name>
    <name evidence="9" type="ORF">DXA49_17550</name>
    <name evidence="6" type="ORF">ERS852494_00295</name>
    <name evidence="7" type="ORF">ERS852558_01253</name>
    <name evidence="10" type="ORF">NXW23_04100</name>
    <name evidence="8" type="ORF">Q4469_09430</name>
</gene>
<dbReference type="Proteomes" id="UP000284431">
    <property type="component" value="Unassembled WGS sequence"/>
</dbReference>
<feature type="chain" id="PRO_5014251373" evidence="5">
    <location>
        <begin position="22"/>
        <end position="315"/>
    </location>
</feature>
<keyword evidence="3 5" id="KW-0732">Signal</keyword>
<dbReference type="PRINTS" id="PR00691">
    <property type="entry name" value="ADHESINB"/>
</dbReference>
<evidence type="ECO:0000256" key="3">
    <source>
        <dbReference type="ARBA" id="ARBA00022729"/>
    </source>
</evidence>
<evidence type="ECO:0000313" key="11">
    <source>
        <dbReference type="Proteomes" id="UP000095657"/>
    </source>
</evidence>
<dbReference type="EMBL" id="CP103166">
    <property type="protein sequence ID" value="UVQ97557.1"/>
    <property type="molecule type" value="Genomic_DNA"/>
</dbReference>
<name>A0A174GCB8_9BACE</name>
<reference evidence="8" key="4">
    <citation type="submission" date="2023-07" db="EMBL/GenBank/DDBJ databases">
        <title>Whole Genome Sequencing of Colonoscopy isolates.</title>
        <authorList>
            <person name="Surve S.V."/>
            <person name="Valls R.A."/>
            <person name="Barrak K.E."/>
            <person name="Gardner T.B."/>
            <person name="O'Toole G.A."/>
        </authorList>
    </citation>
    <scope>NUCLEOTIDE SEQUENCE</scope>
    <source>
        <strain evidence="8">GP0119</strain>
    </source>
</reference>
<dbReference type="InterPro" id="IPR006128">
    <property type="entry name" value="Lipoprotein_PsaA-like"/>
</dbReference>
<evidence type="ECO:0000256" key="2">
    <source>
        <dbReference type="ARBA" id="ARBA00022448"/>
    </source>
</evidence>